<accession>A0A4Y7KKH0</accession>
<proteinExistence type="predicted"/>
<evidence type="ECO:0000313" key="1">
    <source>
        <dbReference type="EMBL" id="RZC73833.1"/>
    </source>
</evidence>
<sequence length="108" mass="12000">MEMQYGDELKRLVAVLSLMLNWDCSQEQEYCESGYSYSRERIEMLLLELNGTGDGGGGTKQGTEMSSMLAQEGEIQGLEWQETAAKESEIAVVLVVLELQLPDLSCTL</sequence>
<reference evidence="1 2" key="1">
    <citation type="journal article" date="2018" name="Science">
        <title>The opium poppy genome and morphinan production.</title>
        <authorList>
            <person name="Guo L."/>
            <person name="Winzer T."/>
            <person name="Yang X."/>
            <person name="Li Y."/>
            <person name="Ning Z."/>
            <person name="He Z."/>
            <person name="Teodor R."/>
            <person name="Lu Y."/>
            <person name="Bowser T.A."/>
            <person name="Graham I.A."/>
            <person name="Ye K."/>
        </authorList>
    </citation>
    <scope>NUCLEOTIDE SEQUENCE [LARGE SCALE GENOMIC DNA]</scope>
    <source>
        <strain evidence="2">cv. HN1</strain>
        <tissue evidence="1">Leaves</tissue>
    </source>
</reference>
<dbReference type="EMBL" id="CM010722">
    <property type="protein sequence ID" value="RZC73833.1"/>
    <property type="molecule type" value="Genomic_DNA"/>
</dbReference>
<organism evidence="1 2">
    <name type="scientific">Papaver somniferum</name>
    <name type="common">Opium poppy</name>
    <dbReference type="NCBI Taxonomy" id="3469"/>
    <lineage>
        <taxon>Eukaryota</taxon>
        <taxon>Viridiplantae</taxon>
        <taxon>Streptophyta</taxon>
        <taxon>Embryophyta</taxon>
        <taxon>Tracheophyta</taxon>
        <taxon>Spermatophyta</taxon>
        <taxon>Magnoliopsida</taxon>
        <taxon>Ranunculales</taxon>
        <taxon>Papaveraceae</taxon>
        <taxon>Papaveroideae</taxon>
        <taxon>Papaver</taxon>
    </lineage>
</organism>
<dbReference type="AlphaFoldDB" id="A0A4Y7KKH0"/>
<keyword evidence="2" id="KW-1185">Reference proteome</keyword>
<name>A0A4Y7KKH0_PAPSO</name>
<dbReference type="Gramene" id="RZC73833">
    <property type="protein sequence ID" value="RZC73833"/>
    <property type="gene ID" value="C5167_049317"/>
</dbReference>
<gene>
    <name evidence="1" type="ORF">C5167_049317</name>
</gene>
<protein>
    <submittedName>
        <fullName evidence="1">Uncharacterized protein</fullName>
    </submittedName>
</protein>
<evidence type="ECO:0000313" key="2">
    <source>
        <dbReference type="Proteomes" id="UP000316621"/>
    </source>
</evidence>
<dbReference type="Proteomes" id="UP000316621">
    <property type="component" value="Chromosome 8"/>
</dbReference>